<dbReference type="NCBIfam" id="TIGR00367">
    <property type="entry name" value="calcium/sodium antiporter"/>
    <property type="match status" value="1"/>
</dbReference>
<proteinExistence type="inferred from homology"/>
<feature type="transmembrane region" description="Helical" evidence="22">
    <location>
        <begin position="384"/>
        <end position="406"/>
    </location>
</feature>
<evidence type="ECO:0000256" key="10">
    <source>
        <dbReference type="ARBA" id="ARBA00022837"/>
    </source>
</evidence>
<feature type="transmembrane region" description="Helical" evidence="22">
    <location>
        <begin position="171"/>
        <end position="190"/>
    </location>
</feature>
<dbReference type="AlphaFoldDB" id="A0A3P9KDQ9"/>
<feature type="transmembrane region" description="Helical" evidence="22">
    <location>
        <begin position="138"/>
        <end position="159"/>
    </location>
</feature>
<keyword evidence="5" id="KW-1003">Cell membrane</keyword>
<evidence type="ECO:0000256" key="5">
    <source>
        <dbReference type="ARBA" id="ARBA00022475"/>
    </source>
</evidence>
<evidence type="ECO:0000256" key="9">
    <source>
        <dbReference type="ARBA" id="ARBA00022692"/>
    </source>
</evidence>
<feature type="transmembrane region" description="Helical" evidence="22">
    <location>
        <begin position="318"/>
        <end position="338"/>
    </location>
</feature>
<evidence type="ECO:0000256" key="15">
    <source>
        <dbReference type="ARBA" id="ARBA00023305"/>
    </source>
</evidence>
<evidence type="ECO:0000256" key="20">
    <source>
        <dbReference type="ARBA" id="ARBA00042684"/>
    </source>
</evidence>
<dbReference type="GO" id="GO:0015297">
    <property type="term" value="F:antiporter activity"/>
    <property type="evidence" value="ECO:0007669"/>
    <property type="project" value="UniProtKB-KW"/>
</dbReference>
<accession>A0A3P9KDQ9</accession>
<dbReference type="Ensembl" id="ENSORLT00020004560.1">
    <property type="protein sequence ID" value="ENSORLP00020006453.1"/>
    <property type="gene ID" value="ENSORLG00020007323.1"/>
</dbReference>
<comment type="subcellular location">
    <subcellularLocation>
        <location evidence="1">Cell membrane</location>
        <topology evidence="1">Multi-pass membrane protein</topology>
    </subcellularLocation>
</comment>
<keyword evidence="6" id="KW-0597">Phosphoprotein</keyword>
<evidence type="ECO:0000256" key="1">
    <source>
        <dbReference type="ARBA" id="ARBA00004651"/>
    </source>
</evidence>
<dbReference type="InterPro" id="IPR044880">
    <property type="entry name" value="NCX_ion-bd_dom_sf"/>
</dbReference>
<evidence type="ECO:0000256" key="8">
    <source>
        <dbReference type="ARBA" id="ARBA00022606"/>
    </source>
</evidence>
<dbReference type="GO" id="GO:0007601">
    <property type="term" value="P:visual perception"/>
    <property type="evidence" value="ECO:0007669"/>
    <property type="project" value="UniProtKB-KW"/>
</dbReference>
<dbReference type="GO" id="GO:0005886">
    <property type="term" value="C:plasma membrane"/>
    <property type="evidence" value="ECO:0007669"/>
    <property type="project" value="UniProtKB-SubCell"/>
</dbReference>
<evidence type="ECO:0000256" key="2">
    <source>
        <dbReference type="ARBA" id="ARBA00005364"/>
    </source>
</evidence>
<feature type="transmembrane region" description="Helical" evidence="22">
    <location>
        <begin position="350"/>
        <end position="372"/>
    </location>
</feature>
<evidence type="ECO:0000256" key="22">
    <source>
        <dbReference type="SAM" id="Phobius"/>
    </source>
</evidence>
<evidence type="ECO:0000313" key="25">
    <source>
        <dbReference type="Proteomes" id="UP000265180"/>
    </source>
</evidence>
<keyword evidence="12 22" id="KW-1133">Transmembrane helix</keyword>
<evidence type="ECO:0000256" key="19">
    <source>
        <dbReference type="ARBA" id="ARBA00042297"/>
    </source>
</evidence>
<dbReference type="GO" id="GO:0015293">
    <property type="term" value="F:symporter activity"/>
    <property type="evidence" value="ECO:0007669"/>
    <property type="project" value="UniProtKB-KW"/>
</dbReference>
<keyword evidence="4" id="KW-0050">Antiport</keyword>
<keyword evidence="8" id="KW-0716">Sensory transduction</keyword>
<reference evidence="24 25" key="2">
    <citation type="submission" date="2017-04" db="EMBL/GenBank/DDBJ databases">
        <title>CpG methylation of centromeres and impact of large insertions on vertebrate speciation.</title>
        <authorList>
            <person name="Ichikawa K."/>
            <person name="Yoshimura J."/>
            <person name="Morishita S."/>
        </authorList>
    </citation>
    <scope>NUCLEOTIDE SEQUENCE</scope>
    <source>
        <strain evidence="24 25">HNI</strain>
    </source>
</reference>
<feature type="transmembrane region" description="Helical" evidence="22">
    <location>
        <begin position="196"/>
        <end position="215"/>
    </location>
</feature>
<dbReference type="InterPro" id="IPR004837">
    <property type="entry name" value="NaCa_Exmemb"/>
</dbReference>
<reference key="1">
    <citation type="journal article" date="2007" name="Nature">
        <title>The medaka draft genome and insights into vertebrate genome evolution.</title>
        <authorList>
            <person name="Kasahara M."/>
            <person name="Naruse K."/>
            <person name="Sasaki S."/>
            <person name="Nakatani Y."/>
            <person name="Qu W."/>
            <person name="Ahsan B."/>
            <person name="Yamada T."/>
            <person name="Nagayasu Y."/>
            <person name="Doi K."/>
            <person name="Kasai Y."/>
            <person name="Jindo T."/>
            <person name="Kobayashi D."/>
            <person name="Shimada A."/>
            <person name="Toyoda A."/>
            <person name="Kuroki Y."/>
            <person name="Fujiyama A."/>
            <person name="Sasaki T."/>
            <person name="Shimizu A."/>
            <person name="Asakawa S."/>
            <person name="Shimizu N."/>
            <person name="Hashimoto S."/>
            <person name="Yang J."/>
            <person name="Lee Y."/>
            <person name="Matsushima K."/>
            <person name="Sugano S."/>
            <person name="Sakaizumi M."/>
            <person name="Narita T."/>
            <person name="Ohishi K."/>
            <person name="Haga S."/>
            <person name="Ohta F."/>
            <person name="Nomoto H."/>
            <person name="Nogata K."/>
            <person name="Morishita T."/>
            <person name="Endo T."/>
            <person name="Shin-I T."/>
            <person name="Takeda H."/>
            <person name="Morishita S."/>
            <person name="Kohara Y."/>
        </authorList>
    </citation>
    <scope>NUCLEOTIDE SEQUENCE [LARGE SCALE GENOMIC DNA]</scope>
    <source>
        <strain>Hd-rR</strain>
    </source>
</reference>
<feature type="transmembrane region" description="Helical" evidence="22">
    <location>
        <begin position="418"/>
        <end position="438"/>
    </location>
</feature>
<feature type="transmembrane region" description="Helical" evidence="22">
    <location>
        <begin position="67"/>
        <end position="86"/>
    </location>
</feature>
<keyword evidence="10" id="KW-0106">Calcium</keyword>
<protein>
    <recommendedName>
        <fullName evidence="17">Sodium/potassium/calcium exchanger 1</fullName>
    </recommendedName>
    <alternativeName>
        <fullName evidence="18">Na(+)/K(+)/Ca(2+)-exchange protein 1</fullName>
    </alternativeName>
    <alternativeName>
        <fullName evidence="19">Retinal rod Na-Ca+K exchanger</fullName>
    </alternativeName>
    <alternativeName>
        <fullName evidence="20">Solute carrier family 24 member 1</fullName>
    </alternativeName>
</protein>
<keyword evidence="9 22" id="KW-0812">Transmembrane</keyword>
<evidence type="ECO:0000256" key="7">
    <source>
        <dbReference type="ARBA" id="ARBA00022568"/>
    </source>
</evidence>
<evidence type="ECO:0000256" key="3">
    <source>
        <dbReference type="ARBA" id="ARBA00022448"/>
    </source>
</evidence>
<evidence type="ECO:0000256" key="17">
    <source>
        <dbReference type="ARBA" id="ARBA00040585"/>
    </source>
</evidence>
<comment type="similarity">
    <text evidence="2">Belongs to the Ca(2+):cation antiporter (CaCA) (TC 2.A.19) family. SLC24A subfamily.</text>
</comment>
<organism evidence="24 25">
    <name type="scientific">Oryzias latipes</name>
    <name type="common">Japanese rice fish</name>
    <name type="synonym">Japanese killifish</name>
    <dbReference type="NCBI Taxonomy" id="8090"/>
    <lineage>
        <taxon>Eukaryota</taxon>
        <taxon>Metazoa</taxon>
        <taxon>Chordata</taxon>
        <taxon>Craniata</taxon>
        <taxon>Vertebrata</taxon>
        <taxon>Euteleostomi</taxon>
        <taxon>Actinopterygii</taxon>
        <taxon>Neopterygii</taxon>
        <taxon>Teleostei</taxon>
        <taxon>Neoteleostei</taxon>
        <taxon>Acanthomorphata</taxon>
        <taxon>Ovalentaria</taxon>
        <taxon>Atherinomorphae</taxon>
        <taxon>Beloniformes</taxon>
        <taxon>Adrianichthyidae</taxon>
        <taxon>Oryziinae</taxon>
        <taxon>Oryzias</taxon>
    </lineage>
</organism>
<feature type="transmembrane region" description="Helical" evidence="22">
    <location>
        <begin position="107"/>
        <end position="132"/>
    </location>
</feature>
<evidence type="ECO:0000256" key="12">
    <source>
        <dbReference type="ARBA" id="ARBA00022989"/>
    </source>
</evidence>
<evidence type="ECO:0000256" key="18">
    <source>
        <dbReference type="ARBA" id="ARBA00042035"/>
    </source>
</evidence>
<reference evidence="24" key="4">
    <citation type="submission" date="2025-09" db="UniProtKB">
        <authorList>
            <consortium name="Ensembl"/>
        </authorList>
    </citation>
    <scope>IDENTIFICATION</scope>
    <source>
        <strain evidence="24">HNI</strain>
    </source>
</reference>
<dbReference type="Pfam" id="PF01699">
    <property type="entry name" value="Na_Ca_ex"/>
    <property type="match status" value="2"/>
</dbReference>
<feature type="domain" description="Sodium/calcium exchanger membrane region" evidence="23">
    <location>
        <begin position="72"/>
        <end position="213"/>
    </location>
</feature>
<comment type="catalytic activity">
    <reaction evidence="16">
        <text>Ca(2+)(out) + K(+)(out) + 4 Na(+)(in) = Ca(2+)(in) + K(+)(in) + 4 Na(+)(out)</text>
        <dbReference type="Rhea" id="RHEA:69967"/>
        <dbReference type="ChEBI" id="CHEBI:29101"/>
        <dbReference type="ChEBI" id="CHEBI:29103"/>
        <dbReference type="ChEBI" id="CHEBI:29108"/>
    </reaction>
</comment>
<evidence type="ECO:0000256" key="13">
    <source>
        <dbReference type="ARBA" id="ARBA00023065"/>
    </source>
</evidence>
<keyword evidence="13" id="KW-0406">Ion transport</keyword>
<evidence type="ECO:0000256" key="14">
    <source>
        <dbReference type="ARBA" id="ARBA00023136"/>
    </source>
</evidence>
<dbReference type="PANTHER" id="PTHR10846">
    <property type="entry name" value="SODIUM/POTASSIUM/CALCIUM EXCHANGER"/>
    <property type="match status" value="1"/>
</dbReference>
<keyword evidence="3" id="KW-0813">Transport</keyword>
<dbReference type="InterPro" id="IPR004481">
    <property type="entry name" value="K/Na/Ca-exchanger"/>
</dbReference>
<keyword evidence="15" id="KW-0844">Vision</keyword>
<evidence type="ECO:0000256" key="11">
    <source>
        <dbReference type="ARBA" id="ARBA00022847"/>
    </source>
</evidence>
<dbReference type="Proteomes" id="UP000265180">
    <property type="component" value="Chromosome 6"/>
</dbReference>
<reference evidence="24" key="3">
    <citation type="submission" date="2025-08" db="UniProtKB">
        <authorList>
            <consortium name="Ensembl"/>
        </authorList>
    </citation>
    <scope>IDENTIFICATION</scope>
    <source>
        <strain evidence="24">HNI</strain>
    </source>
</reference>
<evidence type="ECO:0000313" key="24">
    <source>
        <dbReference type="Ensembl" id="ENSORLP00020006453.1"/>
    </source>
</evidence>
<name>A0A3P9KDQ9_ORYLA</name>
<dbReference type="GO" id="GO:0006816">
    <property type="term" value="P:calcium ion transport"/>
    <property type="evidence" value="ECO:0007669"/>
    <property type="project" value="UniProtKB-KW"/>
</dbReference>
<evidence type="ECO:0000259" key="23">
    <source>
        <dbReference type="Pfam" id="PF01699"/>
    </source>
</evidence>
<evidence type="ECO:0000256" key="6">
    <source>
        <dbReference type="ARBA" id="ARBA00022553"/>
    </source>
</evidence>
<dbReference type="Gene3D" id="1.20.1420.30">
    <property type="entry name" value="NCX, central ion-binding region"/>
    <property type="match status" value="2"/>
</dbReference>
<comment type="function">
    <text evidence="21">Calcium, potassium:sodium antiporter that transports 1 Ca(2+) and 1 K(+) in exchange for 4 Na(+). Critical component of the visual transduction cascade, controlling the calcium concentration of outer segments during light and darkness. Light causes a rapid lowering of cytosolic free calcium in the outer segment of both retinal rod and cone photoreceptors and the light-induced lowering of calcium is caused by extrusion via this protein which plays a key role in the process of light adaptation.</text>
</comment>
<dbReference type="PANTHER" id="PTHR10846:SF36">
    <property type="entry name" value="SODIUM_POTASSIUM_CALCIUM EXCHANGER 1"/>
    <property type="match status" value="1"/>
</dbReference>
<keyword evidence="14 22" id="KW-0472">Membrane</keyword>
<evidence type="ECO:0000256" key="16">
    <source>
        <dbReference type="ARBA" id="ARBA00033627"/>
    </source>
</evidence>
<feature type="transmembrane region" description="Helical" evidence="22">
    <location>
        <begin position="283"/>
        <end position="306"/>
    </location>
</feature>
<keyword evidence="7" id="KW-0109">Calcium transport</keyword>
<feature type="domain" description="Sodium/calcium exchanger membrane region" evidence="23">
    <location>
        <begin position="284"/>
        <end position="430"/>
    </location>
</feature>
<sequence length="442" mass="49334">MSFDSESTDHAYLRIRGGHGKSSASESPGIHDANLQNFHTKLPDDSSTMTAPTPADLFSVEQRRKGWVILHFLGIMYMFVSLIIICDEFFLPAVGLIMEKLAVSDDVVGATFMAAGRSFPSVLFSLVTVFFTDSRVNLGGVFASGVYRIVFVTGMCAGLSQTVLHLSWWPLFRDLSFYLLYLILVGLYFLDNAIRWWESGALVAGYILYVTFMKFNTQAEMAFKSVLRKLKPVQTDNSAGASPKVSRNHPFRDFYLHVNCPQSATLGFYWHVPVILLKKYRRFYAVTFLVSIIWICVFSYFTHWWTYQIGETAEGLQFMGILILMICSPDLITSVIVTRKGLGNMAVSSSIGSSIFSMTVSLPLPLLLYSLSHGFAPAGVSSKGIFWSMMLLVLMLVLAIVSIISCKWKMNKALGASLVLLYIIFVVISILFLLGIIVCPLF</sequence>
<evidence type="ECO:0000256" key="4">
    <source>
        <dbReference type="ARBA" id="ARBA00022449"/>
    </source>
</evidence>
<keyword evidence="11" id="KW-0769">Symport</keyword>
<evidence type="ECO:0000256" key="21">
    <source>
        <dbReference type="ARBA" id="ARBA00045976"/>
    </source>
</evidence>